<proteinExistence type="predicted"/>
<reference evidence="1" key="2">
    <citation type="journal article" date="2022" name="New Phytol.">
        <title>Evolutionary transition to the ectomycorrhizal habit in the genomes of a hyperdiverse lineage of mushroom-forming fungi.</title>
        <authorList>
            <person name="Looney B."/>
            <person name="Miyauchi S."/>
            <person name="Morin E."/>
            <person name="Drula E."/>
            <person name="Courty P.E."/>
            <person name="Kohler A."/>
            <person name="Kuo A."/>
            <person name="LaButti K."/>
            <person name="Pangilinan J."/>
            <person name="Lipzen A."/>
            <person name="Riley R."/>
            <person name="Andreopoulos W."/>
            <person name="He G."/>
            <person name="Johnson J."/>
            <person name="Nolan M."/>
            <person name="Tritt A."/>
            <person name="Barry K.W."/>
            <person name="Grigoriev I.V."/>
            <person name="Nagy L.G."/>
            <person name="Hibbett D."/>
            <person name="Henrissat B."/>
            <person name="Matheny P.B."/>
            <person name="Labbe J."/>
            <person name="Martin F.M."/>
        </authorList>
    </citation>
    <scope>NUCLEOTIDE SEQUENCE</scope>
    <source>
        <strain evidence="1">HHB10654</strain>
    </source>
</reference>
<keyword evidence="2" id="KW-1185">Reference proteome</keyword>
<organism evidence="1 2">
    <name type="scientific">Artomyces pyxidatus</name>
    <dbReference type="NCBI Taxonomy" id="48021"/>
    <lineage>
        <taxon>Eukaryota</taxon>
        <taxon>Fungi</taxon>
        <taxon>Dikarya</taxon>
        <taxon>Basidiomycota</taxon>
        <taxon>Agaricomycotina</taxon>
        <taxon>Agaricomycetes</taxon>
        <taxon>Russulales</taxon>
        <taxon>Auriscalpiaceae</taxon>
        <taxon>Artomyces</taxon>
    </lineage>
</organism>
<sequence>MASSKGVALITGAARGIGRAIALRLADDGFDVAINDLSDSAEELKEVADELETKGRRVHTFFGDVSQEQDVIDMIKSVVDALGSLNVMVANAGICIMEKVLDTTVEAFDRIHAVNVRGTMLCYKHAGRQMVAQGRGGRIIGASSLAGKRGYNIVFAYAASKFAIRGLTHSAADELGQYGITVNAYCPGATETRLFQIDDAIRQHLISATPLGRTGVPTDVAKLVSFLASEDSAFITGQSISVDGGNLFD</sequence>
<dbReference type="EMBL" id="MU277191">
    <property type="protein sequence ID" value="KAI0067057.1"/>
    <property type="molecule type" value="Genomic_DNA"/>
</dbReference>
<reference evidence="1" key="1">
    <citation type="submission" date="2021-03" db="EMBL/GenBank/DDBJ databases">
        <authorList>
            <consortium name="DOE Joint Genome Institute"/>
            <person name="Ahrendt S."/>
            <person name="Looney B.P."/>
            <person name="Miyauchi S."/>
            <person name="Morin E."/>
            <person name="Drula E."/>
            <person name="Courty P.E."/>
            <person name="Chicoki N."/>
            <person name="Fauchery L."/>
            <person name="Kohler A."/>
            <person name="Kuo A."/>
            <person name="Labutti K."/>
            <person name="Pangilinan J."/>
            <person name="Lipzen A."/>
            <person name="Riley R."/>
            <person name="Andreopoulos W."/>
            <person name="He G."/>
            <person name="Johnson J."/>
            <person name="Barry K.W."/>
            <person name="Grigoriev I.V."/>
            <person name="Nagy L."/>
            <person name="Hibbett D."/>
            <person name="Henrissat B."/>
            <person name="Matheny P.B."/>
            <person name="Labbe J."/>
            <person name="Martin F."/>
        </authorList>
    </citation>
    <scope>NUCLEOTIDE SEQUENCE</scope>
    <source>
        <strain evidence="1">HHB10654</strain>
    </source>
</reference>
<accession>A0ACB8TF46</accession>
<dbReference type="Proteomes" id="UP000814140">
    <property type="component" value="Unassembled WGS sequence"/>
</dbReference>
<gene>
    <name evidence="1" type="ORF">BV25DRAFT_1912392</name>
</gene>
<name>A0ACB8TF46_9AGAM</name>
<evidence type="ECO:0000313" key="2">
    <source>
        <dbReference type="Proteomes" id="UP000814140"/>
    </source>
</evidence>
<protein>
    <submittedName>
        <fullName evidence="1">Acetoin reductase family protein</fullName>
    </submittedName>
</protein>
<evidence type="ECO:0000313" key="1">
    <source>
        <dbReference type="EMBL" id="KAI0067057.1"/>
    </source>
</evidence>
<comment type="caution">
    <text evidence="1">The sequence shown here is derived from an EMBL/GenBank/DDBJ whole genome shotgun (WGS) entry which is preliminary data.</text>
</comment>